<feature type="compositionally biased region" description="Polar residues" evidence="1">
    <location>
        <begin position="139"/>
        <end position="148"/>
    </location>
</feature>
<sequence length="360" mass="41025">MISYIFIPKGDHQDDVSFLEMFLVDNILIERKVNMGYIIFRHMKACSLSEDLVLPYGMFITKIVKYFNVNLWNETDGKKLKSFDTYIAVSLQHIHFVQKKDGSWERKSSVPPSEVYVSSDNGLSQDEEYENQDVEARTSENANVTSIPSKDGAEASDNLTAQISSLGTRLEEMALANDRCFTSLEIRIDGFQEEFKAGHRLIIGSRVPMMAGEANKFGGFVYDVLIMRVAQFADILIYKNLSAVPKSYNGRVVLDEIYSFTPSWSWNDGADTFFRDHYNPFNLFRMMNLQTNDSLRKKCHPFNLIELHRFGVRSLVSTPFDERNRCHQIGKNLSTTKCNVCCSSSTLATCLDCSTVICDK</sequence>
<evidence type="ECO:0000256" key="1">
    <source>
        <dbReference type="SAM" id="MobiDB-lite"/>
    </source>
</evidence>
<evidence type="ECO:0000313" key="2">
    <source>
        <dbReference type="EMBL" id="CAN67399.1"/>
    </source>
</evidence>
<dbReference type="AlphaFoldDB" id="A5B1M2"/>
<name>A5B1M2_VITVI</name>
<protein>
    <submittedName>
        <fullName evidence="2">Uncharacterized protein</fullName>
    </submittedName>
</protein>
<organism evidence="2">
    <name type="scientific">Vitis vinifera</name>
    <name type="common">Grape</name>
    <dbReference type="NCBI Taxonomy" id="29760"/>
    <lineage>
        <taxon>Eukaryota</taxon>
        <taxon>Viridiplantae</taxon>
        <taxon>Streptophyta</taxon>
        <taxon>Embryophyta</taxon>
        <taxon>Tracheophyta</taxon>
        <taxon>Spermatophyta</taxon>
        <taxon>Magnoliopsida</taxon>
        <taxon>eudicotyledons</taxon>
        <taxon>Gunneridae</taxon>
        <taxon>Pentapetalae</taxon>
        <taxon>rosids</taxon>
        <taxon>Vitales</taxon>
        <taxon>Vitaceae</taxon>
        <taxon>Viteae</taxon>
        <taxon>Vitis</taxon>
    </lineage>
</organism>
<proteinExistence type="predicted"/>
<reference evidence="2" key="1">
    <citation type="journal article" date="2007" name="PLoS ONE">
        <title>The first genome sequence of an elite grapevine cultivar (Pinot noir Vitis vinifera L.): coping with a highly heterozygous genome.</title>
        <authorList>
            <person name="Velasco R."/>
            <person name="Zharkikh A."/>
            <person name="Troggio M."/>
            <person name="Cartwright D.A."/>
            <person name="Cestaro A."/>
            <person name="Pruss D."/>
            <person name="Pindo M."/>
            <person name="FitzGerald L.M."/>
            <person name="Vezzulli S."/>
            <person name="Reid J."/>
            <person name="Malacarne G."/>
            <person name="Iliev D."/>
            <person name="Coppola G."/>
            <person name="Wardell B."/>
            <person name="Micheletti D."/>
            <person name="Macalma T."/>
            <person name="Facci M."/>
            <person name="Mitchell J.T."/>
            <person name="Perazzolli M."/>
            <person name="Eldredge G."/>
            <person name="Gatto P."/>
            <person name="Oyzerski R."/>
            <person name="Moretto M."/>
            <person name="Gutin N."/>
            <person name="Stefanini M."/>
            <person name="Chen Y."/>
            <person name="Segala C."/>
            <person name="Davenport C."/>
            <person name="Dematte L."/>
            <person name="Mraz A."/>
            <person name="Battilana J."/>
            <person name="Stormo K."/>
            <person name="Costa F."/>
            <person name="Tao Q."/>
            <person name="Si-Ammour A."/>
            <person name="Harkins T."/>
            <person name="Lackey A."/>
            <person name="Perbost C."/>
            <person name="Taillon B."/>
            <person name="Stella A."/>
            <person name="Solovyev V."/>
            <person name="Fawcett J.A."/>
            <person name="Sterck L."/>
            <person name="Vandepoele K."/>
            <person name="Grando S.M."/>
            <person name="Toppo S."/>
            <person name="Moser C."/>
            <person name="Lanchbury J."/>
            <person name="Bogden R."/>
            <person name="Skolnick M."/>
            <person name="Sgaramella V."/>
            <person name="Bhatnagar S.K."/>
            <person name="Fontana P."/>
            <person name="Gutin A."/>
            <person name="Van de Peer Y."/>
            <person name="Salamini F."/>
            <person name="Viola R."/>
        </authorList>
    </citation>
    <scope>NUCLEOTIDE SEQUENCE</scope>
</reference>
<feature type="region of interest" description="Disordered" evidence="1">
    <location>
        <begin position="127"/>
        <end position="153"/>
    </location>
</feature>
<gene>
    <name evidence="2" type="ORF">VITISV_025965</name>
</gene>
<dbReference type="EMBL" id="AM443513">
    <property type="protein sequence ID" value="CAN67399.1"/>
    <property type="molecule type" value="Genomic_DNA"/>
</dbReference>
<accession>A5B1M2</accession>